<protein>
    <recommendedName>
        <fullName evidence="3">DUF397 domain-containing protein</fullName>
    </recommendedName>
</protein>
<dbReference type="EMBL" id="BAAAPC010000012">
    <property type="protein sequence ID" value="GAA2000691.1"/>
    <property type="molecule type" value="Genomic_DNA"/>
</dbReference>
<comment type="caution">
    <text evidence="1">The sequence shown here is derived from an EMBL/GenBank/DDBJ whole genome shotgun (WGS) entry which is preliminary data.</text>
</comment>
<evidence type="ECO:0000313" key="1">
    <source>
        <dbReference type="EMBL" id="GAA2000691.1"/>
    </source>
</evidence>
<proteinExistence type="predicted"/>
<sequence>MLAGDNFRVPRFLFVVTVPSDPELYTEAGHDCLRLAHAGYWISLVGHERFEEPSSRRRTKLEIPKENLLTASVLRELVAVDVPGQRKAEAL</sequence>
<evidence type="ECO:0000313" key="2">
    <source>
        <dbReference type="Proteomes" id="UP001501585"/>
    </source>
</evidence>
<evidence type="ECO:0008006" key="3">
    <source>
        <dbReference type="Google" id="ProtNLM"/>
    </source>
</evidence>
<accession>A0ABN2T795</accession>
<organism evidence="1 2">
    <name type="scientific">Nocardiopsis rhodophaea</name>
    <dbReference type="NCBI Taxonomy" id="280238"/>
    <lineage>
        <taxon>Bacteria</taxon>
        <taxon>Bacillati</taxon>
        <taxon>Actinomycetota</taxon>
        <taxon>Actinomycetes</taxon>
        <taxon>Streptosporangiales</taxon>
        <taxon>Nocardiopsidaceae</taxon>
        <taxon>Nocardiopsis</taxon>
    </lineage>
</organism>
<keyword evidence="2" id="KW-1185">Reference proteome</keyword>
<gene>
    <name evidence="1" type="ORF">GCM10009799_29970</name>
</gene>
<reference evidence="1 2" key="1">
    <citation type="journal article" date="2019" name="Int. J. Syst. Evol. Microbiol.">
        <title>The Global Catalogue of Microorganisms (GCM) 10K type strain sequencing project: providing services to taxonomists for standard genome sequencing and annotation.</title>
        <authorList>
            <consortium name="The Broad Institute Genomics Platform"/>
            <consortium name="The Broad Institute Genome Sequencing Center for Infectious Disease"/>
            <person name="Wu L."/>
            <person name="Ma J."/>
        </authorList>
    </citation>
    <scope>NUCLEOTIDE SEQUENCE [LARGE SCALE GENOMIC DNA]</scope>
    <source>
        <strain evidence="1 2">JCM 15313</strain>
    </source>
</reference>
<name>A0ABN2T795_9ACTN</name>
<dbReference type="Proteomes" id="UP001501585">
    <property type="component" value="Unassembled WGS sequence"/>
</dbReference>